<feature type="compositionally biased region" description="Pro residues" evidence="1">
    <location>
        <begin position="222"/>
        <end position="231"/>
    </location>
</feature>
<feature type="compositionally biased region" description="Low complexity" evidence="1">
    <location>
        <begin position="1"/>
        <end position="17"/>
    </location>
</feature>
<feature type="region of interest" description="Disordered" evidence="1">
    <location>
        <begin position="192"/>
        <end position="263"/>
    </location>
</feature>
<keyword evidence="3" id="KW-1185">Reference proteome</keyword>
<reference evidence="2 3" key="1">
    <citation type="journal article" date="2014" name="Nat. Commun.">
        <title>Klebsormidium flaccidum genome reveals primary factors for plant terrestrial adaptation.</title>
        <authorList>
            <person name="Hori K."/>
            <person name="Maruyama F."/>
            <person name="Fujisawa T."/>
            <person name="Togashi T."/>
            <person name="Yamamoto N."/>
            <person name="Seo M."/>
            <person name="Sato S."/>
            <person name="Yamada T."/>
            <person name="Mori H."/>
            <person name="Tajima N."/>
            <person name="Moriyama T."/>
            <person name="Ikeuchi M."/>
            <person name="Watanabe M."/>
            <person name="Wada H."/>
            <person name="Kobayashi K."/>
            <person name="Saito M."/>
            <person name="Masuda T."/>
            <person name="Sasaki-Sekimoto Y."/>
            <person name="Mashiguchi K."/>
            <person name="Awai K."/>
            <person name="Shimojima M."/>
            <person name="Masuda S."/>
            <person name="Iwai M."/>
            <person name="Nobusawa T."/>
            <person name="Narise T."/>
            <person name="Kondo S."/>
            <person name="Saito H."/>
            <person name="Sato R."/>
            <person name="Murakawa M."/>
            <person name="Ihara Y."/>
            <person name="Oshima-Yamada Y."/>
            <person name="Ohtaka K."/>
            <person name="Satoh M."/>
            <person name="Sonobe K."/>
            <person name="Ishii M."/>
            <person name="Ohtani R."/>
            <person name="Kanamori-Sato M."/>
            <person name="Honoki R."/>
            <person name="Miyazaki D."/>
            <person name="Mochizuki H."/>
            <person name="Umetsu J."/>
            <person name="Higashi K."/>
            <person name="Shibata D."/>
            <person name="Kamiya Y."/>
            <person name="Sato N."/>
            <person name="Nakamura Y."/>
            <person name="Tabata S."/>
            <person name="Ida S."/>
            <person name="Kurokawa K."/>
            <person name="Ohta H."/>
        </authorList>
    </citation>
    <scope>NUCLEOTIDE SEQUENCE [LARGE SCALE GENOMIC DNA]</scope>
    <source>
        <strain evidence="2 3">NIES-2285</strain>
    </source>
</reference>
<feature type="compositionally biased region" description="Gly residues" evidence="1">
    <location>
        <begin position="640"/>
        <end position="652"/>
    </location>
</feature>
<name>A0A1Y1IC47_KLENI</name>
<gene>
    <name evidence="2" type="ORF">KFL_003250010</name>
</gene>
<feature type="region of interest" description="Disordered" evidence="1">
    <location>
        <begin position="295"/>
        <end position="318"/>
    </location>
</feature>
<feature type="region of interest" description="Disordered" evidence="1">
    <location>
        <begin position="380"/>
        <end position="473"/>
    </location>
</feature>
<feature type="compositionally biased region" description="Basic and acidic residues" evidence="1">
    <location>
        <begin position="31"/>
        <end position="42"/>
    </location>
</feature>
<feature type="compositionally biased region" description="Low complexity" evidence="1">
    <location>
        <begin position="384"/>
        <end position="395"/>
    </location>
</feature>
<evidence type="ECO:0000313" key="3">
    <source>
        <dbReference type="Proteomes" id="UP000054558"/>
    </source>
</evidence>
<sequence>MNLSSGQNSSSGLTNSTPIGDKDAGSGGGTKKADPRHEQRDEADKIFRSFLKAHILRHAGKNVEENELEKSLARLRKHIRIATRSKSKAQLCPQLLSDWPRETEIEDTHTNKYAGFVAAIKDNFSMPSEVTEQSLRESFLKQLNRRQGTGDVVECKCSGVDHRNPGLSQNNTTAILANRDSGAKLERGELVAGNHGGGNLGAPVGARREECPPKTSSQVPPVRYPTQPPPTGQEGTQDKGSIGERGPIEERGHEGGYGLHPLLHVPPSEDVAPQLTFGPLANTWLLGGTPSLDTAPPVVTSSEGAPIPDSSAQYSGQPPDILADYHADATWKRRFEFGSEHEEGLNEVLTSLLSPGQFPTTHLSGLEWSPGEASLQYAAQSDLPGSESGQSPQSQLTSDQTRGDGGFSASYNFDPGAGQGPQRDGPVYPESAPSETGPASSPQFRIPGPGRAPQEVTFRGVGQEPPRAAPPVNVPAQAWTLSCFREAAARSRANSPANSLDESLRRFACILVDAAKHERVRQPVRIERLFAQLDEAAELDSKPEFATLILRRTYRQWNPQTQTIEDQSRGGLAPTNGLVGVDVDNIDHVITLSLVFCKGDIETLDNLEVSLRRPDGVAKCILYSVGCGVIDALREAGPLGPSGGLSGGPGGGRTEDDGETGAGRGLQPWADGSRPESNKRRRGGEAERGENRANDTGEKGPTSRQLQVVEKGESGTASGPRGNDKLLVLKVEGENSGAFQRGSPLREPCVAEDNFPSGSVVWGRNPEGGTRISLANGVNAKAIIEGKTRMSTLLEPLGKRDIALLVAGMMNTVRKMDGLPPRTRGKAPYWFPQSLGHQYHKRTEEMLKSELLEIADSIFEYLFSTKDPARVKEVLRTMRVTIDGWWSRLKRVTLVEEALTALTIEPQWGPGIGSIQMEEGELPGRNETNLKFVSKDFPSYLREEEEEHAWFSPAEMQGIR</sequence>
<organism evidence="2 3">
    <name type="scientific">Klebsormidium nitens</name>
    <name type="common">Green alga</name>
    <name type="synonym">Ulothrix nitens</name>
    <dbReference type="NCBI Taxonomy" id="105231"/>
    <lineage>
        <taxon>Eukaryota</taxon>
        <taxon>Viridiplantae</taxon>
        <taxon>Streptophyta</taxon>
        <taxon>Klebsormidiophyceae</taxon>
        <taxon>Klebsormidiales</taxon>
        <taxon>Klebsormidiaceae</taxon>
        <taxon>Klebsormidium</taxon>
    </lineage>
</organism>
<dbReference type="AlphaFoldDB" id="A0A1Y1IC47"/>
<feature type="region of interest" description="Disordered" evidence="1">
    <location>
        <begin position="1"/>
        <end position="42"/>
    </location>
</feature>
<dbReference type="EMBL" id="DF237274">
    <property type="protein sequence ID" value="GAQ86999.1"/>
    <property type="molecule type" value="Genomic_DNA"/>
</dbReference>
<accession>A0A1Y1IC47</accession>
<evidence type="ECO:0000313" key="2">
    <source>
        <dbReference type="EMBL" id="GAQ86999.1"/>
    </source>
</evidence>
<protein>
    <submittedName>
        <fullName evidence="2">Uncharacterized protein</fullName>
    </submittedName>
</protein>
<feature type="compositionally biased region" description="Basic and acidic residues" evidence="1">
    <location>
        <begin position="673"/>
        <end position="698"/>
    </location>
</feature>
<evidence type="ECO:0000256" key="1">
    <source>
        <dbReference type="SAM" id="MobiDB-lite"/>
    </source>
</evidence>
<feature type="region of interest" description="Disordered" evidence="1">
    <location>
        <begin position="640"/>
        <end position="724"/>
    </location>
</feature>
<proteinExistence type="predicted"/>
<dbReference type="Proteomes" id="UP000054558">
    <property type="component" value="Unassembled WGS sequence"/>
</dbReference>
<feature type="compositionally biased region" description="Polar residues" evidence="1">
    <location>
        <begin position="433"/>
        <end position="443"/>
    </location>
</feature>